<proteinExistence type="predicted"/>
<sequence>MDTDIISKAANTVFLQIVKEVKCQTTGLVIHIHRRDPSYFINHGLVWKHGEPQTKKTPKHYLSYLEALKITTNLLHPPRQAWSSGASTFQVHSLVSQALLSTQQTATCTTGDSTDRHPPLPYNW</sequence>
<accession>A0A0E9WHH0</accession>
<reference evidence="1" key="1">
    <citation type="submission" date="2014-11" db="EMBL/GenBank/DDBJ databases">
        <authorList>
            <person name="Amaro Gonzalez C."/>
        </authorList>
    </citation>
    <scope>NUCLEOTIDE SEQUENCE</scope>
</reference>
<dbReference type="AlphaFoldDB" id="A0A0E9WHH0"/>
<protein>
    <submittedName>
        <fullName evidence="1">Uncharacterized protein</fullName>
    </submittedName>
</protein>
<name>A0A0E9WHH0_ANGAN</name>
<dbReference type="EMBL" id="GBXM01019542">
    <property type="protein sequence ID" value="JAH89035.1"/>
    <property type="molecule type" value="Transcribed_RNA"/>
</dbReference>
<organism evidence="1">
    <name type="scientific">Anguilla anguilla</name>
    <name type="common">European freshwater eel</name>
    <name type="synonym">Muraena anguilla</name>
    <dbReference type="NCBI Taxonomy" id="7936"/>
    <lineage>
        <taxon>Eukaryota</taxon>
        <taxon>Metazoa</taxon>
        <taxon>Chordata</taxon>
        <taxon>Craniata</taxon>
        <taxon>Vertebrata</taxon>
        <taxon>Euteleostomi</taxon>
        <taxon>Actinopterygii</taxon>
        <taxon>Neopterygii</taxon>
        <taxon>Teleostei</taxon>
        <taxon>Anguilliformes</taxon>
        <taxon>Anguillidae</taxon>
        <taxon>Anguilla</taxon>
    </lineage>
</organism>
<reference evidence="1" key="2">
    <citation type="journal article" date="2015" name="Fish Shellfish Immunol.">
        <title>Early steps in the European eel (Anguilla anguilla)-Vibrio vulnificus interaction in the gills: Role of the RtxA13 toxin.</title>
        <authorList>
            <person name="Callol A."/>
            <person name="Pajuelo D."/>
            <person name="Ebbesson L."/>
            <person name="Teles M."/>
            <person name="MacKenzie S."/>
            <person name="Amaro C."/>
        </authorList>
    </citation>
    <scope>NUCLEOTIDE SEQUENCE</scope>
</reference>
<evidence type="ECO:0000313" key="1">
    <source>
        <dbReference type="EMBL" id="JAH89035.1"/>
    </source>
</evidence>